<name>A0A2M4C746_9DIPT</name>
<accession>A0A2M4C746</accession>
<organism evidence="1">
    <name type="scientific">Anopheles marajoara</name>
    <dbReference type="NCBI Taxonomy" id="58244"/>
    <lineage>
        <taxon>Eukaryota</taxon>
        <taxon>Metazoa</taxon>
        <taxon>Ecdysozoa</taxon>
        <taxon>Arthropoda</taxon>
        <taxon>Hexapoda</taxon>
        <taxon>Insecta</taxon>
        <taxon>Pterygota</taxon>
        <taxon>Neoptera</taxon>
        <taxon>Endopterygota</taxon>
        <taxon>Diptera</taxon>
        <taxon>Nematocera</taxon>
        <taxon>Culicoidea</taxon>
        <taxon>Culicidae</taxon>
        <taxon>Anophelinae</taxon>
        <taxon>Anopheles</taxon>
    </lineage>
</organism>
<sequence length="125" mass="13889">MYLHLFGVSVCVFVSRGNPNGAKAPASTTTGWVLVDCSNNPTPPFVVGCSYCVVKADHHLSLLPSTGCRWTDTGVLPELHHSISGYLSTRKRERGEKRRKSRIECLEQTPLACTLEWAFRAQVER</sequence>
<evidence type="ECO:0000313" key="1">
    <source>
        <dbReference type="EMBL" id="MBW61130.1"/>
    </source>
</evidence>
<dbReference type="AlphaFoldDB" id="A0A2M4C746"/>
<proteinExistence type="predicted"/>
<dbReference type="EMBL" id="GGFJ01011989">
    <property type="protein sequence ID" value="MBW61130.1"/>
    <property type="molecule type" value="Transcribed_RNA"/>
</dbReference>
<reference evidence="1" key="1">
    <citation type="submission" date="2018-01" db="EMBL/GenBank/DDBJ databases">
        <title>An insight into the sialome of Amazonian anophelines.</title>
        <authorList>
            <person name="Ribeiro J.M."/>
            <person name="Scarpassa V."/>
            <person name="Calvo E."/>
        </authorList>
    </citation>
    <scope>NUCLEOTIDE SEQUENCE</scope>
    <source>
        <tissue evidence="1">Salivary glands</tissue>
    </source>
</reference>
<protein>
    <submittedName>
        <fullName evidence="1">Putative secreted protein</fullName>
    </submittedName>
</protein>